<evidence type="ECO:0000313" key="10">
    <source>
        <dbReference type="Proteomes" id="UP000291022"/>
    </source>
</evidence>
<dbReference type="InterPro" id="IPR036179">
    <property type="entry name" value="Ig-like_dom_sf"/>
</dbReference>
<feature type="domain" description="Ig-like" evidence="8">
    <location>
        <begin position="33"/>
        <end position="131"/>
    </location>
</feature>
<keyword evidence="1 7" id="KW-0732">Signal</keyword>
<dbReference type="GO" id="GO:0042101">
    <property type="term" value="C:T cell receptor complex"/>
    <property type="evidence" value="ECO:0007669"/>
    <property type="project" value="UniProtKB-KW"/>
</dbReference>
<accession>A0A452RMM2</accession>
<feature type="chain" id="PRO_5019158985" description="Ig-like domain-containing protein" evidence="7">
    <location>
        <begin position="33"/>
        <end position="131"/>
    </location>
</feature>
<dbReference type="STRING" id="9643.ENSUAMP00000020460"/>
<evidence type="ECO:0000313" key="9">
    <source>
        <dbReference type="Ensembl" id="ENSUAMP00000020460.1"/>
    </source>
</evidence>
<evidence type="ECO:0000256" key="5">
    <source>
        <dbReference type="ARBA" id="ARBA00023319"/>
    </source>
</evidence>
<protein>
    <recommendedName>
        <fullName evidence="8">Ig-like domain-containing protein</fullName>
    </recommendedName>
</protein>
<name>A0A452RMM2_URSAM</name>
<keyword evidence="10" id="KW-1185">Reference proteome</keyword>
<evidence type="ECO:0000256" key="3">
    <source>
        <dbReference type="ARBA" id="ARBA00023130"/>
    </source>
</evidence>
<reference evidence="10" key="1">
    <citation type="submission" date="2016-06" db="EMBL/GenBank/DDBJ databases">
        <title>De novo assembly and RNA-Seq shows season-dependent expression and editing in black bear kidneys.</title>
        <authorList>
            <person name="Korstanje R."/>
            <person name="Srivastava A."/>
            <person name="Sarsani V.K."/>
            <person name="Sheehan S.M."/>
            <person name="Seger R.L."/>
            <person name="Barter M.E."/>
            <person name="Lindqvist C."/>
            <person name="Brody L.C."/>
            <person name="Mullikin J.C."/>
        </authorList>
    </citation>
    <scope>NUCLEOTIDE SEQUENCE [LARGE SCALE GENOMIC DNA]</scope>
</reference>
<dbReference type="InterPro" id="IPR013783">
    <property type="entry name" value="Ig-like_fold"/>
</dbReference>
<evidence type="ECO:0000259" key="8">
    <source>
        <dbReference type="PROSITE" id="PS50835"/>
    </source>
</evidence>
<evidence type="ECO:0000256" key="7">
    <source>
        <dbReference type="SAM" id="SignalP"/>
    </source>
</evidence>
<feature type="signal peptide" evidence="7">
    <location>
        <begin position="1"/>
        <end position="32"/>
    </location>
</feature>
<keyword evidence="2" id="KW-0391">Immunity</keyword>
<dbReference type="PANTHER" id="PTHR19343:SF3">
    <property type="entry name" value="T CELL RECEPTOR ALPHA VARIABLE 12-2"/>
    <property type="match status" value="1"/>
</dbReference>
<reference evidence="9" key="3">
    <citation type="submission" date="2025-09" db="UniProtKB">
        <authorList>
            <consortium name="Ensembl"/>
        </authorList>
    </citation>
    <scope>IDENTIFICATION</scope>
</reference>
<organism evidence="9 10">
    <name type="scientific">Ursus americanus</name>
    <name type="common">American black bear</name>
    <name type="synonym">Euarctos americanus</name>
    <dbReference type="NCBI Taxonomy" id="9643"/>
    <lineage>
        <taxon>Eukaryota</taxon>
        <taxon>Metazoa</taxon>
        <taxon>Chordata</taxon>
        <taxon>Craniata</taxon>
        <taxon>Vertebrata</taxon>
        <taxon>Euteleostomi</taxon>
        <taxon>Mammalia</taxon>
        <taxon>Eutheria</taxon>
        <taxon>Laurasiatheria</taxon>
        <taxon>Carnivora</taxon>
        <taxon>Caniformia</taxon>
        <taxon>Ursidae</taxon>
        <taxon>Ursus</taxon>
    </lineage>
</organism>
<dbReference type="InterPro" id="IPR013106">
    <property type="entry name" value="Ig_V-set"/>
</dbReference>
<dbReference type="InterPro" id="IPR007110">
    <property type="entry name" value="Ig-like_dom"/>
</dbReference>
<dbReference type="SUPFAM" id="SSF48726">
    <property type="entry name" value="Immunoglobulin"/>
    <property type="match status" value="1"/>
</dbReference>
<keyword evidence="4" id="KW-0675">Receptor</keyword>
<keyword evidence="5" id="KW-0393">Immunoglobulin domain</keyword>
<reference evidence="9" key="2">
    <citation type="submission" date="2025-08" db="UniProtKB">
        <authorList>
            <consortium name="Ensembl"/>
        </authorList>
    </citation>
    <scope>IDENTIFICATION</scope>
</reference>
<evidence type="ECO:0000256" key="4">
    <source>
        <dbReference type="ARBA" id="ARBA00023170"/>
    </source>
</evidence>
<dbReference type="Ensembl" id="ENSUAMT00000022866.1">
    <property type="protein sequence ID" value="ENSUAMP00000020460.1"/>
    <property type="gene ID" value="ENSUAMG00000016123.1"/>
</dbReference>
<dbReference type="SMART" id="SM00406">
    <property type="entry name" value="IGv"/>
    <property type="match status" value="1"/>
</dbReference>
<evidence type="ECO:0000256" key="6">
    <source>
        <dbReference type="ARBA" id="ARBA00043266"/>
    </source>
</evidence>
<sequence length="131" mass="14479">MGHGGYYIQKCKNLESLLLSLTFSFCTGFSRGETVEQRPSTLSVRQGPTASLNCNYIDSASQHFVWYRQYSGKGPELLVYLYSKGDKKEGRFLAQVNAAKQYVSLLISDSQSSDSATYLCAVSTQCSPDTC</sequence>
<dbReference type="PROSITE" id="PS50835">
    <property type="entry name" value="IG_LIKE"/>
    <property type="match status" value="1"/>
</dbReference>
<dbReference type="Gene3D" id="2.60.40.10">
    <property type="entry name" value="Immunoglobulins"/>
    <property type="match status" value="1"/>
</dbReference>
<dbReference type="InterPro" id="IPR051006">
    <property type="entry name" value="TCR_variable_domain"/>
</dbReference>
<dbReference type="Proteomes" id="UP000291022">
    <property type="component" value="Unassembled WGS sequence"/>
</dbReference>
<keyword evidence="3" id="KW-1064">Adaptive immunity</keyword>
<dbReference type="PANTHER" id="PTHR19343">
    <property type="entry name" value="T CELL RECEPTOR ALPHA VARIABLE 1-2"/>
    <property type="match status" value="1"/>
</dbReference>
<dbReference type="Pfam" id="PF07686">
    <property type="entry name" value="V-set"/>
    <property type="match status" value="1"/>
</dbReference>
<dbReference type="OMA" id="CNYIDSA"/>
<keyword evidence="6" id="KW-1279">T cell receptor</keyword>
<dbReference type="AlphaFoldDB" id="A0A452RMM2"/>
<dbReference type="GO" id="GO:0002250">
    <property type="term" value="P:adaptive immune response"/>
    <property type="evidence" value="ECO:0007669"/>
    <property type="project" value="UniProtKB-KW"/>
</dbReference>
<dbReference type="GeneTree" id="ENSGT00940000153130"/>
<dbReference type="GO" id="GO:0042605">
    <property type="term" value="F:peptide antigen binding"/>
    <property type="evidence" value="ECO:0007669"/>
    <property type="project" value="TreeGrafter"/>
</dbReference>
<proteinExistence type="predicted"/>
<evidence type="ECO:0000256" key="2">
    <source>
        <dbReference type="ARBA" id="ARBA00022859"/>
    </source>
</evidence>
<evidence type="ECO:0000256" key="1">
    <source>
        <dbReference type="ARBA" id="ARBA00022729"/>
    </source>
</evidence>